<gene>
    <name evidence="2" type="ORF">SVIM_LOCUS484740</name>
</gene>
<accession>A0A6N2N9E3</accession>
<organism evidence="2">
    <name type="scientific">Salix viminalis</name>
    <name type="common">Common osier</name>
    <name type="synonym">Basket willow</name>
    <dbReference type="NCBI Taxonomy" id="40686"/>
    <lineage>
        <taxon>Eukaryota</taxon>
        <taxon>Viridiplantae</taxon>
        <taxon>Streptophyta</taxon>
        <taxon>Embryophyta</taxon>
        <taxon>Tracheophyta</taxon>
        <taxon>Spermatophyta</taxon>
        <taxon>Magnoliopsida</taxon>
        <taxon>eudicotyledons</taxon>
        <taxon>Gunneridae</taxon>
        <taxon>Pentapetalae</taxon>
        <taxon>rosids</taxon>
        <taxon>fabids</taxon>
        <taxon>Malpighiales</taxon>
        <taxon>Salicaceae</taxon>
        <taxon>Saliceae</taxon>
        <taxon>Salix</taxon>
    </lineage>
</organism>
<feature type="compositionally biased region" description="Polar residues" evidence="1">
    <location>
        <begin position="39"/>
        <end position="58"/>
    </location>
</feature>
<name>A0A6N2N9E3_SALVM</name>
<proteinExistence type="predicted"/>
<sequence>MGIVERIAQPPTKPEVRGNVNAAVLENPVRLHVRRINRSAGNQNLNTNRDSSSNNVRLSSPLLKLKPERDGEYCKKEEKYAHTLPSGIDFHRPIQARDYPTDISPE</sequence>
<reference evidence="2" key="1">
    <citation type="submission" date="2019-03" db="EMBL/GenBank/DDBJ databases">
        <authorList>
            <person name="Mank J."/>
            <person name="Almeida P."/>
        </authorList>
    </citation>
    <scope>NUCLEOTIDE SEQUENCE</scope>
    <source>
        <strain evidence="2">78183</strain>
    </source>
</reference>
<evidence type="ECO:0000313" key="2">
    <source>
        <dbReference type="EMBL" id="VFU63592.1"/>
    </source>
</evidence>
<evidence type="ECO:0000256" key="1">
    <source>
        <dbReference type="SAM" id="MobiDB-lite"/>
    </source>
</evidence>
<feature type="region of interest" description="Disordered" evidence="1">
    <location>
        <begin position="36"/>
        <end position="62"/>
    </location>
</feature>
<protein>
    <submittedName>
        <fullName evidence="2">Uncharacterized protein</fullName>
    </submittedName>
</protein>
<dbReference type="EMBL" id="CAADRP010002218">
    <property type="protein sequence ID" value="VFU63592.1"/>
    <property type="molecule type" value="Genomic_DNA"/>
</dbReference>
<dbReference type="AlphaFoldDB" id="A0A6N2N9E3"/>